<comment type="subcellular location">
    <subcellularLocation>
        <location evidence="1">Cell outer membrane</location>
        <topology evidence="1">Multi-pass membrane protein</topology>
    </subcellularLocation>
</comment>
<keyword evidence="7" id="KW-0408">Iron</keyword>
<protein>
    <recommendedName>
        <fullName evidence="12">TonB-dependent receptor plug domain-containing protein</fullName>
    </recommendedName>
</protein>
<dbReference type="InterPro" id="IPR012910">
    <property type="entry name" value="Plug_dom"/>
</dbReference>
<evidence type="ECO:0000256" key="4">
    <source>
        <dbReference type="ARBA" id="ARBA00022496"/>
    </source>
</evidence>
<keyword evidence="8" id="KW-0406">Ion transport</keyword>
<feature type="domain" description="TonB-dependent receptor plug" evidence="12">
    <location>
        <begin position="71"/>
        <end position="172"/>
    </location>
</feature>
<evidence type="ECO:0000313" key="14">
    <source>
        <dbReference type="Proteomes" id="UP000617628"/>
    </source>
</evidence>
<evidence type="ECO:0000313" key="13">
    <source>
        <dbReference type="EMBL" id="MBK1875807.1"/>
    </source>
</evidence>
<comment type="caution">
    <text evidence="13">The sequence shown here is derived from an EMBL/GenBank/DDBJ whole genome shotgun (WGS) entry which is preliminary data.</text>
</comment>
<name>A0A934RS08_9BACT</name>
<dbReference type="Pfam" id="PF07715">
    <property type="entry name" value="Plug"/>
    <property type="match status" value="1"/>
</dbReference>
<evidence type="ECO:0000256" key="2">
    <source>
        <dbReference type="ARBA" id="ARBA00022448"/>
    </source>
</evidence>
<evidence type="ECO:0000256" key="10">
    <source>
        <dbReference type="ARBA" id="ARBA00023237"/>
    </source>
</evidence>
<evidence type="ECO:0000259" key="12">
    <source>
        <dbReference type="Pfam" id="PF07715"/>
    </source>
</evidence>
<sequence>MERTPTNEAVASAFKRRALAAFAGALLILPLQAQDEDDEVFTLSPFTVTGDEEGGYRSTETMAGTRLRTQIKDTPATLSVLTGDFLDELGATDIASVAEFLPSTETYGIVGVQTAGNEVKAGNSISVRGFRTDTRTRNFFRTETGTDSYLTDRITAARGPNSLLFGIGNPGGSILIGTKRAHFGGNDGKLELRYDSTRDGGHRAVIDQNVVLLEDKLAFRIAAVDEELDGFREPEETSLDGKFATLTWQPFADGNSVVRFNYENEKRHRVIARPWAPYNYFQNWLDQGAPLYDNFNDARPGNRPSTSNPFVRWENRIVNPIDQDNITAYRTARGGGVNGYVLSSGPIVNGVEEKNVSLTEDFVALNPIDLLTDHFANDGDDSTSIDTWLADLGDAAGIPLSFQGEELVIPRETWFSGDLDSYDSSVEAMSAFWEQRFGDNFFIELAGNKENVDTRNLVMLRNNEYAITYDPNLYLPDGSPNPYAGMPFVGGLANPTDQTTNLDSEEYRLTATYKLDFTDKSDKWGGLFGRHQLSALANRYERDYLTVQKRPVVYEWDGRNNHSPGGGRVNHNNAKLGGRYYLQPNKQPYIPEFWTPMRGEGTVGKSDWADLQYFSDNTVIDSYAIGTQSFFFNDRLVLTAGIREDKLDVENGTKVRFTGATADSSIGNHVGELDVPTSRVTLDIPGERSWTNESYGAVYHIINNKKDSAVNTLSVFYNTATNVSADPNRVDIRYLEVSPRNGDGEDYGVKFSLFDNKLSGTFTQFSTTMLNDYRNSALGVFSRSGMGGFGPISEAVDLGRYERAEGSSISWAPIFDQTTDGKEVEFVWNPTKQLRFRGTYSTMESIPSRFGEDIQEYYDEVRPLAVAWLAENGNLSLPEGFDPGNPTAEEQIILDTMDLAERIELGMAELDVQVPLKLAYNGVPVAGLPKERASLATFYSFAKDSKLNGFGVGMTYTYRSGTAVAFETDDNEAANLDNALMADSQSSMGLTVSYRRKLSGDRLDWRLQLNVKNLLDDVDPILLDGVWDRTTEQFLTNRNKMVAPRSYAVTSSLAW</sequence>
<dbReference type="InterPro" id="IPR039426">
    <property type="entry name" value="TonB-dep_rcpt-like"/>
</dbReference>
<dbReference type="EMBL" id="JAENIL010000004">
    <property type="protein sequence ID" value="MBK1875807.1"/>
    <property type="molecule type" value="Genomic_DNA"/>
</dbReference>
<proteinExistence type="predicted"/>
<dbReference type="RefSeq" id="WP_200354022.1">
    <property type="nucleotide sequence ID" value="NZ_JAENIL010000004.1"/>
</dbReference>
<keyword evidence="3" id="KW-1134">Transmembrane beta strand</keyword>
<evidence type="ECO:0000256" key="11">
    <source>
        <dbReference type="SAM" id="SignalP"/>
    </source>
</evidence>
<evidence type="ECO:0000256" key="5">
    <source>
        <dbReference type="ARBA" id="ARBA00022692"/>
    </source>
</evidence>
<dbReference type="Gene3D" id="2.170.130.10">
    <property type="entry name" value="TonB-dependent receptor, plug domain"/>
    <property type="match status" value="1"/>
</dbReference>
<evidence type="ECO:0000256" key="3">
    <source>
        <dbReference type="ARBA" id="ARBA00022452"/>
    </source>
</evidence>
<dbReference type="GO" id="GO:0015344">
    <property type="term" value="F:siderophore uptake transmembrane transporter activity"/>
    <property type="evidence" value="ECO:0007669"/>
    <property type="project" value="TreeGrafter"/>
</dbReference>
<evidence type="ECO:0000256" key="8">
    <source>
        <dbReference type="ARBA" id="ARBA00023065"/>
    </source>
</evidence>
<dbReference type="GO" id="GO:0009279">
    <property type="term" value="C:cell outer membrane"/>
    <property type="evidence" value="ECO:0007669"/>
    <property type="project" value="UniProtKB-SubCell"/>
</dbReference>
<keyword evidence="10" id="KW-0998">Cell outer membrane</keyword>
<keyword evidence="4" id="KW-0410">Iron transport</keyword>
<reference evidence="13" key="1">
    <citation type="submission" date="2021-01" db="EMBL/GenBank/DDBJ databases">
        <title>Modified the classification status of verrucomicrobia.</title>
        <authorList>
            <person name="Feng X."/>
        </authorList>
    </citation>
    <scope>NUCLEOTIDE SEQUENCE</scope>
    <source>
        <strain evidence="13">KCTC 13126</strain>
    </source>
</reference>
<dbReference type="PANTHER" id="PTHR32552">
    <property type="entry name" value="FERRICHROME IRON RECEPTOR-RELATED"/>
    <property type="match status" value="1"/>
</dbReference>
<evidence type="ECO:0000256" key="6">
    <source>
        <dbReference type="ARBA" id="ARBA00022729"/>
    </source>
</evidence>
<keyword evidence="9" id="KW-0472">Membrane</keyword>
<feature type="signal peptide" evidence="11">
    <location>
        <begin position="1"/>
        <end position="33"/>
    </location>
</feature>
<dbReference type="InterPro" id="IPR037066">
    <property type="entry name" value="Plug_dom_sf"/>
</dbReference>
<dbReference type="AlphaFoldDB" id="A0A934RS08"/>
<organism evidence="13 14">
    <name type="scientific">Pelagicoccus mobilis</name>
    <dbReference type="NCBI Taxonomy" id="415221"/>
    <lineage>
        <taxon>Bacteria</taxon>
        <taxon>Pseudomonadati</taxon>
        <taxon>Verrucomicrobiota</taxon>
        <taxon>Opitutia</taxon>
        <taxon>Puniceicoccales</taxon>
        <taxon>Pelagicoccaceae</taxon>
        <taxon>Pelagicoccus</taxon>
    </lineage>
</organism>
<dbReference type="InterPro" id="IPR036942">
    <property type="entry name" value="Beta-barrel_TonB_sf"/>
</dbReference>
<keyword evidence="6 11" id="KW-0732">Signal</keyword>
<evidence type="ECO:0000256" key="1">
    <source>
        <dbReference type="ARBA" id="ARBA00004571"/>
    </source>
</evidence>
<keyword evidence="14" id="KW-1185">Reference proteome</keyword>
<dbReference type="Proteomes" id="UP000617628">
    <property type="component" value="Unassembled WGS sequence"/>
</dbReference>
<keyword evidence="5" id="KW-0812">Transmembrane</keyword>
<gene>
    <name evidence="13" type="ORF">JIN87_02945</name>
</gene>
<feature type="chain" id="PRO_5037012996" description="TonB-dependent receptor plug domain-containing protein" evidence="11">
    <location>
        <begin position="34"/>
        <end position="1055"/>
    </location>
</feature>
<keyword evidence="2" id="KW-0813">Transport</keyword>
<dbReference type="SUPFAM" id="SSF56935">
    <property type="entry name" value="Porins"/>
    <property type="match status" value="1"/>
</dbReference>
<accession>A0A934RS08</accession>
<dbReference type="Gene3D" id="2.40.170.20">
    <property type="entry name" value="TonB-dependent receptor, beta-barrel domain"/>
    <property type="match status" value="1"/>
</dbReference>
<dbReference type="PANTHER" id="PTHR32552:SF68">
    <property type="entry name" value="FERRICHROME OUTER MEMBRANE TRANSPORTER_PHAGE RECEPTOR"/>
    <property type="match status" value="1"/>
</dbReference>
<evidence type="ECO:0000256" key="9">
    <source>
        <dbReference type="ARBA" id="ARBA00023136"/>
    </source>
</evidence>
<evidence type="ECO:0000256" key="7">
    <source>
        <dbReference type="ARBA" id="ARBA00023004"/>
    </source>
</evidence>